<evidence type="ECO:0000313" key="2">
    <source>
        <dbReference type="Proteomes" id="UP001187343"/>
    </source>
</evidence>
<reference evidence="1" key="1">
    <citation type="submission" date="2023-08" db="EMBL/GenBank/DDBJ databases">
        <title>Chromosome-level Genome Assembly of mud carp (Cirrhinus molitorella).</title>
        <authorList>
            <person name="Liu H."/>
        </authorList>
    </citation>
    <scope>NUCLEOTIDE SEQUENCE</scope>
    <source>
        <strain evidence="1">Prfri</strain>
        <tissue evidence="1">Muscle</tissue>
    </source>
</reference>
<protein>
    <submittedName>
        <fullName evidence="1">Uncharacterized protein</fullName>
    </submittedName>
</protein>
<name>A0AA88TP12_9TELE</name>
<dbReference type="AlphaFoldDB" id="A0AA88TP12"/>
<organism evidence="1 2">
    <name type="scientific">Cirrhinus molitorella</name>
    <name type="common">mud carp</name>
    <dbReference type="NCBI Taxonomy" id="172907"/>
    <lineage>
        <taxon>Eukaryota</taxon>
        <taxon>Metazoa</taxon>
        <taxon>Chordata</taxon>
        <taxon>Craniata</taxon>
        <taxon>Vertebrata</taxon>
        <taxon>Euteleostomi</taxon>
        <taxon>Actinopterygii</taxon>
        <taxon>Neopterygii</taxon>
        <taxon>Teleostei</taxon>
        <taxon>Ostariophysi</taxon>
        <taxon>Cypriniformes</taxon>
        <taxon>Cyprinidae</taxon>
        <taxon>Labeoninae</taxon>
        <taxon>Labeonini</taxon>
        <taxon>Cirrhinus</taxon>
    </lineage>
</organism>
<dbReference type="EMBL" id="JAUYZG010000012">
    <property type="protein sequence ID" value="KAK2892368.1"/>
    <property type="molecule type" value="Genomic_DNA"/>
</dbReference>
<evidence type="ECO:0000313" key="1">
    <source>
        <dbReference type="EMBL" id="KAK2892368.1"/>
    </source>
</evidence>
<proteinExistence type="predicted"/>
<comment type="caution">
    <text evidence="1">The sequence shown here is derived from an EMBL/GenBank/DDBJ whole genome shotgun (WGS) entry which is preliminary data.</text>
</comment>
<sequence>MSNSTVCSFFQLLKDTSKVKLYYVSEEEVEKKDESLSQVPLFTIKGTMKMHEVLSVSPGILKYRDISCFCQAAEGVFDCPCHSLEEVTLVATDEIDKTGNDFRPSVIEQHHSGQWCVVQYDDDPYPGIILQVEENNVKVKCMHRNGVNKFFWPTPRDDVNWYSDDQIMCLIPEPQALNKRSVQIDKRFWEFIMSQLGNTALVHDHRRRGLCFKDFCFPVPNMLSVTEGSFVVPEDTEVINFTSQTLEKKEMCM</sequence>
<dbReference type="Proteomes" id="UP001187343">
    <property type="component" value="Unassembled WGS sequence"/>
</dbReference>
<accession>A0AA88TP12</accession>
<gene>
    <name evidence="1" type="ORF">Q8A67_012356</name>
</gene>
<keyword evidence="2" id="KW-1185">Reference proteome</keyword>